<sequence length="150" mass="16033">MGFAVSDSKLFGDAGASALCGVSYRGLLQQDWGSLLTDRPTRGTRENSSGQAKCVDSRRVRRPNQTEGGEVSWTSWGQEIDRGDEVGNKGRRTGAEDADDGLEQDTQFRALSPRVQSPPSPSVELPSSSNSGLGVSPNFPMIGPNTQAYL</sequence>
<comment type="caution">
    <text evidence="2">The sequence shown here is derived from an EMBL/GenBank/DDBJ whole genome shotgun (WGS) entry which is preliminary data.</text>
</comment>
<proteinExistence type="predicted"/>
<evidence type="ECO:0000313" key="2">
    <source>
        <dbReference type="EMBL" id="KAK4435036.1"/>
    </source>
</evidence>
<evidence type="ECO:0000256" key="1">
    <source>
        <dbReference type="SAM" id="MobiDB-lite"/>
    </source>
</evidence>
<protein>
    <submittedName>
        <fullName evidence="2">Uncharacterized protein</fullName>
    </submittedName>
</protein>
<keyword evidence="3" id="KW-1185">Reference proteome</keyword>
<dbReference type="Proteomes" id="UP001293254">
    <property type="component" value="Unassembled WGS sequence"/>
</dbReference>
<feature type="region of interest" description="Disordered" evidence="1">
    <location>
        <begin position="36"/>
        <end position="150"/>
    </location>
</feature>
<reference evidence="2" key="1">
    <citation type="submission" date="2020-06" db="EMBL/GenBank/DDBJ databases">
        <authorList>
            <person name="Li T."/>
            <person name="Hu X."/>
            <person name="Zhang T."/>
            <person name="Song X."/>
            <person name="Zhang H."/>
            <person name="Dai N."/>
            <person name="Sheng W."/>
            <person name="Hou X."/>
            <person name="Wei L."/>
        </authorList>
    </citation>
    <scope>NUCLEOTIDE SEQUENCE</scope>
    <source>
        <strain evidence="2">3651</strain>
        <tissue evidence="2">Leaf</tissue>
    </source>
</reference>
<feature type="compositionally biased region" description="Polar residues" evidence="1">
    <location>
        <begin position="63"/>
        <end position="77"/>
    </location>
</feature>
<gene>
    <name evidence="2" type="ORF">Salat_0666700</name>
</gene>
<dbReference type="AlphaFoldDB" id="A0AAE2CUG0"/>
<reference evidence="2" key="2">
    <citation type="journal article" date="2024" name="Plant">
        <title>Genomic evolution and insights into agronomic trait innovations of Sesamum species.</title>
        <authorList>
            <person name="Miao H."/>
            <person name="Wang L."/>
            <person name="Qu L."/>
            <person name="Liu H."/>
            <person name="Sun Y."/>
            <person name="Le M."/>
            <person name="Wang Q."/>
            <person name="Wei S."/>
            <person name="Zheng Y."/>
            <person name="Lin W."/>
            <person name="Duan Y."/>
            <person name="Cao H."/>
            <person name="Xiong S."/>
            <person name="Wang X."/>
            <person name="Wei L."/>
            <person name="Li C."/>
            <person name="Ma Q."/>
            <person name="Ju M."/>
            <person name="Zhao R."/>
            <person name="Li G."/>
            <person name="Mu C."/>
            <person name="Tian Q."/>
            <person name="Mei H."/>
            <person name="Zhang T."/>
            <person name="Gao T."/>
            <person name="Zhang H."/>
        </authorList>
    </citation>
    <scope>NUCLEOTIDE SEQUENCE</scope>
    <source>
        <strain evidence="2">3651</strain>
    </source>
</reference>
<feature type="compositionally biased region" description="Low complexity" evidence="1">
    <location>
        <begin position="122"/>
        <end position="131"/>
    </location>
</feature>
<accession>A0AAE2CUG0</accession>
<organism evidence="2 3">
    <name type="scientific">Sesamum alatum</name>
    <dbReference type="NCBI Taxonomy" id="300844"/>
    <lineage>
        <taxon>Eukaryota</taxon>
        <taxon>Viridiplantae</taxon>
        <taxon>Streptophyta</taxon>
        <taxon>Embryophyta</taxon>
        <taxon>Tracheophyta</taxon>
        <taxon>Spermatophyta</taxon>
        <taxon>Magnoliopsida</taxon>
        <taxon>eudicotyledons</taxon>
        <taxon>Gunneridae</taxon>
        <taxon>Pentapetalae</taxon>
        <taxon>asterids</taxon>
        <taxon>lamiids</taxon>
        <taxon>Lamiales</taxon>
        <taxon>Pedaliaceae</taxon>
        <taxon>Sesamum</taxon>
    </lineage>
</organism>
<dbReference type="EMBL" id="JACGWO010000002">
    <property type="protein sequence ID" value="KAK4435036.1"/>
    <property type="molecule type" value="Genomic_DNA"/>
</dbReference>
<evidence type="ECO:0000313" key="3">
    <source>
        <dbReference type="Proteomes" id="UP001293254"/>
    </source>
</evidence>
<feature type="compositionally biased region" description="Basic and acidic residues" evidence="1">
    <location>
        <begin position="79"/>
        <end position="88"/>
    </location>
</feature>
<name>A0AAE2CUG0_9LAMI</name>